<dbReference type="Proteomes" id="UP001161247">
    <property type="component" value="Chromosome 1"/>
</dbReference>
<dbReference type="Gene3D" id="3.40.50.2000">
    <property type="entry name" value="Glycogen Phosphorylase B"/>
    <property type="match status" value="1"/>
</dbReference>
<protein>
    <submittedName>
        <fullName evidence="3">OLC1v1026281C1</fullName>
    </submittedName>
</protein>
<evidence type="ECO:0000259" key="2">
    <source>
        <dbReference type="Pfam" id="PF26168"/>
    </source>
</evidence>
<organism evidence="3 4">
    <name type="scientific">Oldenlandia corymbosa var. corymbosa</name>
    <dbReference type="NCBI Taxonomy" id="529605"/>
    <lineage>
        <taxon>Eukaryota</taxon>
        <taxon>Viridiplantae</taxon>
        <taxon>Streptophyta</taxon>
        <taxon>Embryophyta</taxon>
        <taxon>Tracheophyta</taxon>
        <taxon>Spermatophyta</taxon>
        <taxon>Magnoliopsida</taxon>
        <taxon>eudicotyledons</taxon>
        <taxon>Gunneridae</taxon>
        <taxon>Pentapetalae</taxon>
        <taxon>asterids</taxon>
        <taxon>lamiids</taxon>
        <taxon>Gentianales</taxon>
        <taxon>Rubiaceae</taxon>
        <taxon>Rubioideae</taxon>
        <taxon>Spermacoceae</taxon>
        <taxon>Hedyotis-Oldenlandia complex</taxon>
        <taxon>Oldenlandia</taxon>
    </lineage>
</organism>
<dbReference type="InterPro" id="IPR058980">
    <property type="entry name" value="Glyco_transf_N"/>
</dbReference>
<dbReference type="GO" id="GO:0008194">
    <property type="term" value="F:UDP-glycosyltransferase activity"/>
    <property type="evidence" value="ECO:0007669"/>
    <property type="project" value="UniProtKB-ARBA"/>
</dbReference>
<dbReference type="SUPFAM" id="SSF53756">
    <property type="entry name" value="UDP-Glycosyltransferase/glycogen phosphorylase"/>
    <property type="match status" value="1"/>
</dbReference>
<dbReference type="PANTHER" id="PTHR48044">
    <property type="entry name" value="GLYCOSYLTRANSFERASE"/>
    <property type="match status" value="1"/>
</dbReference>
<sequence>MGATNLKVLMFPWLAYGHITPQLQLAKKLCDRGFIIYFCSTPINLEFIKKEIPEKYSPSFHPLPLHLPDTPELPPCYHTTNGLPPHLMPKLKIALFRAKTNLSGILKNLSPDLVIYDALLTWIASLTSVQGIPAVKFLFTSASTAAYASHLAINPGVEFPFQAIHLSDFHQSRALKKIESDHPDVQEDGPEDERPNRFCDGIMLLKSSREIEGKYMDYLYDIIRMKMIPLGPMFSVVCNDHQQDGHHELIQWLETKSDLSTVFVSFGSETFLTNEEREEIAFGLELSGKGEHLRRTVKDVKEKMELTGNQELDEAVELLKQLK</sequence>
<dbReference type="GO" id="GO:1901135">
    <property type="term" value="P:carbohydrate derivative metabolic process"/>
    <property type="evidence" value="ECO:0007669"/>
    <property type="project" value="UniProtKB-ARBA"/>
</dbReference>
<accession>A0AAV1C8H2</accession>
<feature type="domain" description="Glycosyltransferase N-terminal" evidence="2">
    <location>
        <begin position="6"/>
        <end position="232"/>
    </location>
</feature>
<evidence type="ECO:0000313" key="4">
    <source>
        <dbReference type="Proteomes" id="UP001161247"/>
    </source>
</evidence>
<dbReference type="EMBL" id="OX459118">
    <property type="protein sequence ID" value="CAI9091298.1"/>
    <property type="molecule type" value="Genomic_DNA"/>
</dbReference>
<reference evidence="3" key="1">
    <citation type="submission" date="2023-03" db="EMBL/GenBank/DDBJ databases">
        <authorList>
            <person name="Julca I."/>
        </authorList>
    </citation>
    <scope>NUCLEOTIDE SEQUENCE</scope>
</reference>
<proteinExistence type="inferred from homology"/>
<evidence type="ECO:0000256" key="1">
    <source>
        <dbReference type="ARBA" id="ARBA00009995"/>
    </source>
</evidence>
<evidence type="ECO:0000313" key="3">
    <source>
        <dbReference type="EMBL" id="CAI9091298.1"/>
    </source>
</evidence>
<dbReference type="PANTHER" id="PTHR48044:SF14">
    <property type="entry name" value="GLYCOSYLTRANSFERASE"/>
    <property type="match status" value="1"/>
</dbReference>
<comment type="similarity">
    <text evidence="1">Belongs to the UDP-glycosyltransferase family.</text>
</comment>
<gene>
    <name evidence="3" type="ORF">OLC1_LOCUS3260</name>
</gene>
<name>A0AAV1C8H2_OLDCO</name>
<dbReference type="Pfam" id="PF26168">
    <property type="entry name" value="Glyco_transf_N"/>
    <property type="match status" value="1"/>
</dbReference>
<keyword evidence="4" id="KW-1185">Reference proteome</keyword>
<dbReference type="AlphaFoldDB" id="A0AAV1C8H2"/>